<feature type="region of interest" description="Disordered" evidence="9">
    <location>
        <begin position="1419"/>
        <end position="1470"/>
    </location>
</feature>
<dbReference type="CDD" id="cd19941">
    <property type="entry name" value="TIL"/>
    <property type="match status" value="3"/>
</dbReference>
<sequence>ALLFIFNRLFVCISISLCILQSQAFNSAHNWKVCSTWGHFHYKTFDGDIYHFPGTCNYAFAYQCNSDFEDFNIQIRHTVGGSNVTISSITMRLQGVDLEMDSDTILIQLPYTGFGLSIDKVTNYLELTAKFGLVMMWNKKDSLMLELDPKYANQTCGLCGDFNGIPTYNEFFSNNAHLTAVQFGNMQKINGPTEDCEDPVPSSPRDCTDESGICHEILTGSAFSECNVLVGVNSYIDTCVQDLCHCDQPDRLSCLCDTFAEYSRQCSHAGGHPRNWRTPELCPMNCSFNMQYHECSSPCTDTCTNADRSQLCEDHCIDGCFCPPGTVYDDIHNSGCLPLEQCFCFYNGKAYAPGTSYSSHCRSCSCAGGQWSCTEFPCPGICSVEGGSHISTYDEKRYNVHGDCTYVLSKFCEEDKFTVLGELRRCGRTETETCLKMVMYEIAFKNNTFCPEGHIAFYSTESQRTLFSLSAANVTIFRPSTFFVTVETNFGLQLAIQLIPIMQLYIHLDPSFKGKTCGLCGNFDSRQIDDFKAISGVVESTAPAFANTWKIQAACPNIKQNFEDPCTLSIENEKYAHHWCRMLTDHEGPFAKCHPSVNPAPYHTNCVFDTCNCEQSEDCMCAALSSYVRACAANGVEIPGWRSDVCNKYTTLCPKSLNYSYSISSCQPTCRSLSEPDITCKIKFVPVDGCTCEAGTYMDDYGKCVPANKCPCYYRGTPILSDYFVLLCHYSHFLCHIFSVFFTVCAAPMVYFDCKNATAGSTGAECQKSCQTLDMQCYSTQCMSGCMCPSGLVSDGKGGCIAKEECPCIHNDAMYKPGEEIKVDCNTCTCQNRMWRCTKNKCLGTCAVYGDGHYITFDDKRYIFSGKCEYTLVQDHCGQNSSTQGTFRVITENVPCGTTGTTCSKAIKVFLENYELILSEKHHEVIQRGDGGPLPYRIRSMGIYLVIETKSGLILLWDKKTSIFIKLSADFKGQVCGLCGNYDGNGNNDFTTRSQSVVGDVLEFGNSWKVSPTCPDAKCTKDPCAKNPYRKSWSQKQCNIIYDKVFAACHSQVEPTKYYEACITDSCACDTGGDCDCFCTAVAAYAQACSEFGVCISWRSPSVCPVFCDYYNVKGECSWHYKSCGAPCMKTCRNPSGKCLYQLAGCYPSCPAHKPFFNEEEMACVDVCGCYDDQGNYYPPGKTFDERKTSCYCYYEGKTYVYNDVIYNTTDGLGWCMTAVCDVNGTIHRDLYKCGGISTTPPFTFTTVPTTTSSIAETTTCVHRECEWTEWYDTSYPKPGQNNGDYETPETIRAKGHNVCKTPDKVECRAVSFPNEKLDFLNQQIQCSKNNGLICNNKDQISQLCYNYEVRFFCCAYTPCTKTTTQVPTTTKTVEKTTSRATSLVTEEPTTEKTTLLPSTTSIKVDTEMTATMPVPTTFQITSTTSPTSTPVPSTPPASSTGTTVPPGVPTTHSTTLVPTTPKVTTGKQSATTTIATTLPTTFSTIPATSPTPSRTPAATPEVTTTASLISTPVSKPTVIIPSTGTTPETTRVTVATETTAAVSHSQTSQATSSTGGTLPPLFSTSSFITETKPPFTSAFITGKRMLFIIITILLYGIVFFKM</sequence>
<evidence type="ECO:0000256" key="8">
    <source>
        <dbReference type="ARBA" id="ARBA00063950"/>
    </source>
</evidence>
<dbReference type="SMART" id="SM00215">
    <property type="entry name" value="VWC_out"/>
    <property type="match status" value="2"/>
</dbReference>
<dbReference type="InterPro" id="IPR036084">
    <property type="entry name" value="Ser_inhib-like_sf"/>
</dbReference>
<dbReference type="FunFam" id="2.10.25.10:FF:000153">
    <property type="entry name" value="MUC5B isoform 1"/>
    <property type="match status" value="1"/>
</dbReference>
<keyword evidence="3 11" id="KW-0732">Signal</keyword>
<dbReference type="InterPro" id="IPR001846">
    <property type="entry name" value="VWF_type-D"/>
</dbReference>
<dbReference type="FunFam" id="2.10.25.10:FF:000414">
    <property type="entry name" value="von Willebrand factor"/>
    <property type="match status" value="1"/>
</dbReference>
<keyword evidence="10" id="KW-1133">Transmembrane helix</keyword>
<keyword evidence="14" id="KW-1185">Reference proteome</keyword>
<dbReference type="Pfam" id="PF01826">
    <property type="entry name" value="TIL"/>
    <property type="match status" value="2"/>
</dbReference>
<evidence type="ECO:0000256" key="3">
    <source>
        <dbReference type="ARBA" id="ARBA00022729"/>
    </source>
</evidence>
<evidence type="ECO:0000256" key="5">
    <source>
        <dbReference type="ARBA" id="ARBA00023008"/>
    </source>
</evidence>
<evidence type="ECO:0000256" key="1">
    <source>
        <dbReference type="ARBA" id="ARBA00004613"/>
    </source>
</evidence>
<feature type="domain" description="VWFD" evidence="12">
    <location>
        <begin position="380"/>
        <end position="556"/>
    </location>
</feature>
<dbReference type="Ensembl" id="ENSSMRT00000021284.1">
    <property type="protein sequence ID" value="ENSSMRP00000018186.1"/>
    <property type="gene ID" value="ENSSMRG00000014152.1"/>
</dbReference>
<dbReference type="Pfam" id="PF13330">
    <property type="entry name" value="Mucin2_WxxW"/>
    <property type="match status" value="1"/>
</dbReference>
<dbReference type="Proteomes" id="UP000694421">
    <property type="component" value="Unplaced"/>
</dbReference>
<dbReference type="InterPro" id="IPR025155">
    <property type="entry name" value="WxxW_domain"/>
</dbReference>
<organism evidence="13 14">
    <name type="scientific">Salvator merianae</name>
    <name type="common">Argentine black and white tegu</name>
    <name type="synonym">Tupinambis merianae</name>
    <dbReference type="NCBI Taxonomy" id="96440"/>
    <lineage>
        <taxon>Eukaryota</taxon>
        <taxon>Metazoa</taxon>
        <taxon>Chordata</taxon>
        <taxon>Craniata</taxon>
        <taxon>Vertebrata</taxon>
        <taxon>Euteleostomi</taxon>
        <taxon>Lepidosauria</taxon>
        <taxon>Squamata</taxon>
        <taxon>Bifurcata</taxon>
        <taxon>Unidentata</taxon>
        <taxon>Episquamata</taxon>
        <taxon>Laterata</taxon>
        <taxon>Teiioidea</taxon>
        <taxon>Teiidae</taxon>
        <taxon>Salvator</taxon>
    </lineage>
</organism>
<feature type="domain" description="VWFD" evidence="12">
    <location>
        <begin position="844"/>
        <end position="1015"/>
    </location>
</feature>
<protein>
    <recommendedName>
        <fullName evidence="12">VWFD domain-containing protein</fullName>
    </recommendedName>
</protein>
<dbReference type="GeneTree" id="ENSGT00940000156076"/>
<comment type="subunit">
    <text evidence="8">Homomultimer; disulfide-linked. The N- and C-terminus mediate their assembly into higher order structures to form filaments. The CTCK domains of two polypeptides associate in the endoplasmic reticulum to generate intermolecularly disulfide-bonded dimers. These dimers progress to the Golgi apparatus, which is a more acidic environment than the endoplasmic reticulum. Under acidic conditions, the N-termini form non-covalent intermolecular interactions that juxtapose assemblies from different CTCK-linked dimers to produce long, disulfide-linked polymers that remain highly compact until secretion.</text>
</comment>
<evidence type="ECO:0000313" key="13">
    <source>
        <dbReference type="Ensembl" id="ENSSMRP00000018186.1"/>
    </source>
</evidence>
<dbReference type="InterPro" id="IPR002919">
    <property type="entry name" value="TIL_dom"/>
</dbReference>
<evidence type="ECO:0000313" key="14">
    <source>
        <dbReference type="Proteomes" id="UP000694421"/>
    </source>
</evidence>
<dbReference type="Gene3D" id="2.10.25.10">
    <property type="entry name" value="Laminin"/>
    <property type="match status" value="3"/>
</dbReference>
<evidence type="ECO:0000256" key="4">
    <source>
        <dbReference type="ARBA" id="ARBA00022737"/>
    </source>
</evidence>
<dbReference type="InterPro" id="IPR001007">
    <property type="entry name" value="VWF_dom"/>
</dbReference>
<dbReference type="PROSITE" id="PS51233">
    <property type="entry name" value="VWFD"/>
    <property type="match status" value="3"/>
</dbReference>
<evidence type="ECO:0000256" key="6">
    <source>
        <dbReference type="ARBA" id="ARBA00023157"/>
    </source>
</evidence>
<dbReference type="PANTHER" id="PTHR11339:SF408">
    <property type="entry name" value="MUCIN-5B"/>
    <property type="match status" value="1"/>
</dbReference>
<dbReference type="Pfam" id="PF08742">
    <property type="entry name" value="C8"/>
    <property type="match status" value="3"/>
</dbReference>
<keyword evidence="2" id="KW-0964">Secreted</keyword>
<feature type="chain" id="PRO_5034116267" description="VWFD domain-containing protein" evidence="11">
    <location>
        <begin position="25"/>
        <end position="1603"/>
    </location>
</feature>
<dbReference type="OMA" id="LVCESPM"/>
<dbReference type="Pfam" id="PF00094">
    <property type="entry name" value="VWD"/>
    <property type="match status" value="3"/>
</dbReference>
<proteinExistence type="predicted"/>
<keyword evidence="5" id="KW-0186">Copper</keyword>
<reference evidence="13" key="2">
    <citation type="submission" date="2025-09" db="UniProtKB">
        <authorList>
            <consortium name="Ensembl"/>
        </authorList>
    </citation>
    <scope>IDENTIFICATION</scope>
</reference>
<dbReference type="InterPro" id="IPR050780">
    <property type="entry name" value="Mucin_vWF_Thrombospondin_sf"/>
</dbReference>
<evidence type="ECO:0000256" key="2">
    <source>
        <dbReference type="ARBA" id="ARBA00022525"/>
    </source>
</evidence>
<dbReference type="Pfam" id="PF25962">
    <property type="entry name" value="TIL_OTOGL_Mucin"/>
    <property type="match status" value="1"/>
</dbReference>
<comment type="subcellular location">
    <subcellularLocation>
        <location evidence="1">Secreted</location>
    </subcellularLocation>
</comment>
<dbReference type="InterPro" id="IPR058753">
    <property type="entry name" value="TIL_OTOGL_Mucin"/>
</dbReference>
<feature type="transmembrane region" description="Helical" evidence="10">
    <location>
        <begin position="1585"/>
        <end position="1601"/>
    </location>
</feature>
<dbReference type="SMART" id="SM00832">
    <property type="entry name" value="C8"/>
    <property type="match status" value="3"/>
</dbReference>
<feature type="domain" description="VWFD" evidence="12">
    <location>
        <begin position="32"/>
        <end position="197"/>
    </location>
</feature>
<dbReference type="GO" id="GO:0005615">
    <property type="term" value="C:extracellular space"/>
    <property type="evidence" value="ECO:0007669"/>
    <property type="project" value="TreeGrafter"/>
</dbReference>
<name>A0A8D0BZ37_SALMN</name>
<dbReference type="PANTHER" id="PTHR11339">
    <property type="entry name" value="EXTRACELLULAR MATRIX GLYCOPROTEIN RELATED"/>
    <property type="match status" value="1"/>
</dbReference>
<dbReference type="Pfam" id="PF23244">
    <property type="entry name" value="VWF"/>
    <property type="match status" value="1"/>
</dbReference>
<keyword evidence="6" id="KW-1015">Disulfide bond</keyword>
<keyword evidence="7" id="KW-0325">Glycoprotein</keyword>
<dbReference type="SMART" id="SM00216">
    <property type="entry name" value="VWD"/>
    <property type="match status" value="3"/>
</dbReference>
<dbReference type="InterPro" id="IPR014853">
    <property type="entry name" value="VWF/SSPO/ZAN-like_Cys-rich_dom"/>
</dbReference>
<dbReference type="GO" id="GO:0031012">
    <property type="term" value="C:extracellular matrix"/>
    <property type="evidence" value="ECO:0007669"/>
    <property type="project" value="TreeGrafter"/>
</dbReference>
<dbReference type="SUPFAM" id="SSF57567">
    <property type="entry name" value="Serine protease inhibitors"/>
    <property type="match status" value="3"/>
</dbReference>
<evidence type="ECO:0000256" key="10">
    <source>
        <dbReference type="SAM" id="Phobius"/>
    </source>
</evidence>
<reference evidence="13" key="1">
    <citation type="submission" date="2025-08" db="UniProtKB">
        <authorList>
            <consortium name="Ensembl"/>
        </authorList>
    </citation>
    <scope>IDENTIFICATION</scope>
</reference>
<accession>A0A8D0BZ37</accession>
<keyword evidence="10" id="KW-0812">Transmembrane</keyword>
<evidence type="ECO:0000256" key="11">
    <source>
        <dbReference type="SAM" id="SignalP"/>
    </source>
</evidence>
<feature type="signal peptide" evidence="11">
    <location>
        <begin position="1"/>
        <end position="24"/>
    </location>
</feature>
<dbReference type="FunFam" id="2.10.25.10:FF:000674">
    <property type="entry name" value="Mucin-2"/>
    <property type="match status" value="1"/>
</dbReference>
<evidence type="ECO:0000256" key="7">
    <source>
        <dbReference type="ARBA" id="ARBA00023180"/>
    </source>
</evidence>
<evidence type="ECO:0000259" key="12">
    <source>
        <dbReference type="PROSITE" id="PS51233"/>
    </source>
</evidence>
<keyword evidence="10" id="KW-0472">Membrane</keyword>
<keyword evidence="4" id="KW-0677">Repeat</keyword>
<evidence type="ECO:0000256" key="9">
    <source>
        <dbReference type="SAM" id="MobiDB-lite"/>
    </source>
</evidence>